<dbReference type="SMART" id="SM00564">
    <property type="entry name" value="PQQ"/>
    <property type="match status" value="7"/>
</dbReference>
<reference evidence="3" key="1">
    <citation type="submission" date="2018-01" db="EMBL/GenBank/DDBJ databases">
        <authorList>
            <person name="Kerou L M."/>
        </authorList>
    </citation>
    <scope>NUCLEOTIDE SEQUENCE [LARGE SCALE GENOMIC DNA]</scope>
    <source>
        <strain evidence="3">SCU2</strain>
    </source>
</reference>
<keyword evidence="3" id="KW-1185">Reference proteome</keyword>
<proteinExistence type="predicted"/>
<dbReference type="InterPro" id="IPR015943">
    <property type="entry name" value="WD40/YVTN_repeat-like_dom_sf"/>
</dbReference>
<evidence type="ECO:0000313" key="3">
    <source>
        <dbReference type="Proteomes" id="UP000236248"/>
    </source>
</evidence>
<dbReference type="GO" id="GO:0043041">
    <property type="term" value="P:amino acid activation for nonribosomal peptide biosynthetic process"/>
    <property type="evidence" value="ECO:0007669"/>
    <property type="project" value="TreeGrafter"/>
</dbReference>
<sequence length="378" mass="41893">MLYVGEYCWGSFKCDERRRSAVKHSIARRPSLQWMLRLEPMVASCICSGRMLYASTLAGCIYGVELSGRIRWVHRCSIPIVSTPVLVEDGGEKGIIVASTFSTWLDENDGNKNNVNNNVNSVFALDADDGSMLWELSIEGDVFSSPCYADSLVIFGALDGYVYAVDAYTGRIAWRFKTGGEVWSSPAYDSKRRIIIIGSDDSNVYSLALDDGMLVWQSTLDGKVRSSSPCIASEHVFISTYSGHVYCISMDGSIEWSRRVSEHPILSSPAYSNSRVFFGSSDTYVYALDARDGSMLWRVKTNNKVWSTPAIAEGNDTLIACSLDSRVYAIDADTGMLLWVFPTMDAIDASPCICHDRIFIGSRDGVLYAFGYAPDYIR</sequence>
<dbReference type="Pfam" id="PF13360">
    <property type="entry name" value="PQQ_2"/>
    <property type="match status" value="1"/>
</dbReference>
<accession>A0A2K5ARR1</accession>
<dbReference type="KEGG" id="ncv:NCAV_1112"/>
<evidence type="ECO:0000313" key="2">
    <source>
        <dbReference type="EMBL" id="SPC34289.1"/>
    </source>
</evidence>
<dbReference type="EMBL" id="LT981265">
    <property type="protein sequence ID" value="SPC34289.1"/>
    <property type="molecule type" value="Genomic_DNA"/>
</dbReference>
<dbReference type="Gene3D" id="2.130.10.10">
    <property type="entry name" value="YVTN repeat-like/Quinoprotein amine dehydrogenase"/>
    <property type="match status" value="2"/>
</dbReference>
<dbReference type="PANTHER" id="PTHR44394">
    <property type="entry name" value="BETA-ALANINE-ACTIVATING ENZYME"/>
    <property type="match status" value="1"/>
</dbReference>
<dbReference type="InterPro" id="IPR002372">
    <property type="entry name" value="PQQ_rpt_dom"/>
</dbReference>
<dbReference type="Proteomes" id="UP000236248">
    <property type="component" value="Chromosome NCAV"/>
</dbReference>
<feature type="domain" description="Pyrrolo-quinoline quinone repeat" evidence="1">
    <location>
        <begin position="201"/>
        <end position="365"/>
    </location>
</feature>
<dbReference type="AlphaFoldDB" id="A0A2K5ARR1"/>
<dbReference type="InterPro" id="IPR011047">
    <property type="entry name" value="Quinoprotein_ADH-like_sf"/>
</dbReference>
<dbReference type="SUPFAM" id="SSF50998">
    <property type="entry name" value="Quinoprotein alcohol dehydrogenase-like"/>
    <property type="match status" value="2"/>
</dbReference>
<protein>
    <recommendedName>
        <fullName evidence="1">Pyrrolo-quinoline quinone repeat domain-containing protein</fullName>
    </recommendedName>
</protein>
<dbReference type="InterPro" id="IPR018391">
    <property type="entry name" value="PQQ_b-propeller_rpt"/>
</dbReference>
<evidence type="ECO:0000259" key="1">
    <source>
        <dbReference type="Pfam" id="PF13360"/>
    </source>
</evidence>
<dbReference type="InterPro" id="IPR052091">
    <property type="entry name" value="Beta-ala_Activ/Resist"/>
</dbReference>
<organism evidence="2 3">
    <name type="scientific">Candidatus Nitrosocaldus cavascurensis</name>
    <dbReference type="NCBI Taxonomy" id="2058097"/>
    <lineage>
        <taxon>Archaea</taxon>
        <taxon>Nitrososphaerota</taxon>
        <taxon>Nitrososphaeria</taxon>
        <taxon>Candidatus Nitrosocaldales</taxon>
        <taxon>Candidatus Nitrosocaldaceae</taxon>
        <taxon>Candidatus Nitrosocaldus</taxon>
    </lineage>
</organism>
<gene>
    <name evidence="2" type="ORF">NCAV_1112</name>
</gene>
<dbReference type="PANTHER" id="PTHR44394:SF1">
    <property type="entry name" value="BETA-ALANINE-ACTIVATING ENZYME"/>
    <property type="match status" value="1"/>
</dbReference>
<name>A0A2K5ARR1_9ARCH</name>
<dbReference type="Gene3D" id="2.40.10.480">
    <property type="match status" value="1"/>
</dbReference>